<keyword evidence="3" id="KW-0520">NAD</keyword>
<comment type="catalytic activity">
    <reaction evidence="4">
        <text>(2S)-3-sulfolactaldehyde + NAD(+) + H2O = (2S)-3-sulfolactate + NADH + 2 H(+)</text>
        <dbReference type="Rhea" id="RHEA:47932"/>
        <dbReference type="ChEBI" id="CHEBI:15377"/>
        <dbReference type="ChEBI" id="CHEBI:15378"/>
        <dbReference type="ChEBI" id="CHEBI:57540"/>
        <dbReference type="ChEBI" id="CHEBI:57945"/>
        <dbReference type="ChEBI" id="CHEBI:61289"/>
        <dbReference type="ChEBI" id="CHEBI:90109"/>
        <dbReference type="EC" id="1.2.1.97"/>
    </reaction>
    <physiologicalReaction direction="left-to-right" evidence="4">
        <dbReference type="Rhea" id="RHEA:47933"/>
    </physiologicalReaction>
</comment>
<dbReference type="InterPro" id="IPR015590">
    <property type="entry name" value="Aldehyde_DH_dom"/>
</dbReference>
<evidence type="ECO:0000256" key="4">
    <source>
        <dbReference type="ARBA" id="ARBA00050326"/>
    </source>
</evidence>
<dbReference type="PROSITE" id="PS00687">
    <property type="entry name" value="ALDEHYDE_DEHYDR_GLU"/>
    <property type="match status" value="1"/>
</dbReference>
<dbReference type="SUPFAM" id="SSF53720">
    <property type="entry name" value="ALDH-like"/>
    <property type="match status" value="1"/>
</dbReference>
<accession>A0A1H9XBD9</accession>
<dbReference type="AlphaFoldDB" id="A0A1H9XBD9"/>
<evidence type="ECO:0000256" key="9">
    <source>
        <dbReference type="RuleBase" id="RU003345"/>
    </source>
</evidence>
<dbReference type="RefSeq" id="WP_093056280.1">
    <property type="nucleotide sequence ID" value="NZ_FOGT01000032.1"/>
</dbReference>
<dbReference type="FunFam" id="3.40.309.10:FF:000009">
    <property type="entry name" value="Aldehyde dehydrogenase A"/>
    <property type="match status" value="1"/>
</dbReference>
<dbReference type="GO" id="GO:0016620">
    <property type="term" value="F:oxidoreductase activity, acting on the aldehyde or oxo group of donors, NAD or NADP as acceptor"/>
    <property type="evidence" value="ECO:0007669"/>
    <property type="project" value="InterPro"/>
</dbReference>
<keyword evidence="2 9" id="KW-0560">Oxidoreductase</keyword>
<dbReference type="InterPro" id="IPR016161">
    <property type="entry name" value="Ald_DH/histidinol_DH"/>
</dbReference>
<dbReference type="Proteomes" id="UP000198571">
    <property type="component" value="Unassembled WGS sequence"/>
</dbReference>
<evidence type="ECO:0000256" key="1">
    <source>
        <dbReference type="ARBA" id="ARBA00009986"/>
    </source>
</evidence>
<dbReference type="EMBL" id="FOGT01000032">
    <property type="protein sequence ID" value="SES43197.1"/>
    <property type="molecule type" value="Genomic_DNA"/>
</dbReference>
<dbReference type="InterPro" id="IPR016162">
    <property type="entry name" value="Ald_DH_N"/>
</dbReference>
<evidence type="ECO:0000256" key="6">
    <source>
        <dbReference type="ARBA" id="ARBA00066984"/>
    </source>
</evidence>
<protein>
    <recommendedName>
        <fullName evidence="7">3-sulfolactaldehyde dehydrogenase</fullName>
        <ecNumber evidence="6">1.2.1.97</ecNumber>
    </recommendedName>
</protein>
<evidence type="ECO:0000256" key="3">
    <source>
        <dbReference type="ARBA" id="ARBA00023027"/>
    </source>
</evidence>
<dbReference type="InterPro" id="IPR029510">
    <property type="entry name" value="Ald_DH_CS_GLU"/>
</dbReference>
<gene>
    <name evidence="11" type="ORF">SAMN05518684_13213</name>
</gene>
<dbReference type="Gene3D" id="3.40.309.10">
    <property type="entry name" value="Aldehyde Dehydrogenase, Chain A, domain 2"/>
    <property type="match status" value="1"/>
</dbReference>
<evidence type="ECO:0000256" key="5">
    <source>
        <dbReference type="ARBA" id="ARBA00054572"/>
    </source>
</evidence>
<evidence type="ECO:0000313" key="12">
    <source>
        <dbReference type="Proteomes" id="UP000198571"/>
    </source>
</evidence>
<feature type="domain" description="Aldehyde dehydrogenase" evidence="10">
    <location>
        <begin position="16"/>
        <end position="474"/>
    </location>
</feature>
<name>A0A1H9XBD9_9BACI</name>
<reference evidence="12" key="1">
    <citation type="submission" date="2016-10" db="EMBL/GenBank/DDBJ databases">
        <authorList>
            <person name="Varghese N."/>
            <person name="Submissions S."/>
        </authorList>
    </citation>
    <scope>NUCLEOTIDE SEQUENCE [LARGE SCALE GENOMIC DNA]</scope>
    <source>
        <strain evidence="12">S9</strain>
    </source>
</reference>
<organism evidence="11 12">
    <name type="scientific">Salipaludibacillus aurantiacus</name>
    <dbReference type="NCBI Taxonomy" id="1601833"/>
    <lineage>
        <taxon>Bacteria</taxon>
        <taxon>Bacillati</taxon>
        <taxon>Bacillota</taxon>
        <taxon>Bacilli</taxon>
        <taxon>Bacillales</taxon>
        <taxon>Bacillaceae</taxon>
    </lineage>
</organism>
<evidence type="ECO:0000313" key="11">
    <source>
        <dbReference type="EMBL" id="SES43197.1"/>
    </source>
</evidence>
<dbReference type="FunFam" id="3.40.605.10:FF:000007">
    <property type="entry name" value="NAD/NADP-dependent betaine aldehyde dehydrogenase"/>
    <property type="match status" value="1"/>
</dbReference>
<evidence type="ECO:0000256" key="7">
    <source>
        <dbReference type="ARBA" id="ARBA00067277"/>
    </source>
</evidence>
<dbReference type="PANTHER" id="PTHR42986">
    <property type="entry name" value="BENZALDEHYDE DEHYDROGENASE YFMT"/>
    <property type="match status" value="1"/>
</dbReference>
<dbReference type="STRING" id="1601833.SAMN05518684_13213"/>
<dbReference type="Gene3D" id="3.40.605.10">
    <property type="entry name" value="Aldehyde Dehydrogenase, Chain A, domain 1"/>
    <property type="match status" value="1"/>
</dbReference>
<dbReference type="OrthoDB" id="9762913at2"/>
<dbReference type="Pfam" id="PF00171">
    <property type="entry name" value="Aldedh"/>
    <property type="match status" value="1"/>
</dbReference>
<keyword evidence="12" id="KW-1185">Reference proteome</keyword>
<dbReference type="InterPro" id="IPR016163">
    <property type="entry name" value="Ald_DH_C"/>
</dbReference>
<comment type="similarity">
    <text evidence="1 9">Belongs to the aldehyde dehydrogenase family.</text>
</comment>
<evidence type="ECO:0000256" key="8">
    <source>
        <dbReference type="PROSITE-ProRule" id="PRU10007"/>
    </source>
</evidence>
<evidence type="ECO:0000256" key="2">
    <source>
        <dbReference type="ARBA" id="ARBA00023002"/>
    </source>
</evidence>
<proteinExistence type="inferred from homology"/>
<comment type="function">
    <text evidence="5">Part of the sulfo-TAL (or sulfo-SFT) pathway, a D-sulfoquinovose degradation pathway that produces sulfolactate (SL). Catalyzes the oxidation of 3-sulfolactaldehyde (SLA) to sulfolactate (SL).</text>
</comment>
<evidence type="ECO:0000259" key="10">
    <source>
        <dbReference type="Pfam" id="PF00171"/>
    </source>
</evidence>
<dbReference type="PANTHER" id="PTHR42986:SF1">
    <property type="entry name" value="BENZALDEHYDE DEHYDROGENASE YFMT"/>
    <property type="match status" value="1"/>
</dbReference>
<dbReference type="CDD" id="cd07151">
    <property type="entry name" value="ALDH_HBenzADH"/>
    <property type="match status" value="1"/>
</dbReference>
<sequence length="487" mass="53003">MSQTTDFAKQYINGNWIDGSSTKTLENINPHSEEVIFEMASASEEDLDEAYKTAEKAQKTWAATPPGEKQQLLENVIQVMDKRKDEIISWLVKESGSTLMKAQLEFDIARGIAKEAASFPYRMKGQLMDSDIPGKEIRVYKNPKGVIGVIGPWNFPFHLSMRSVAPAIATGNTVVLKPASDTIVTAGTLLADIFAEAGAPEGLINVVAGRGSEIGDAFVQHPIPKVISFTGSTEVGSHIAKQAGEKIKDTALELGGNNVLIVTEDADLDAAAESAAFGKFLHQGQICMSINRILVHEAMHDEFVNIFKKKLESLKAGDPSEQDTVVGPLINRSQVERIQDDLENSLNKGAELILGGKIEGNLIHPAILTNVTNDMPIAKNEIFGPVAPVISFKDEEEAVDLANELPYGLSGAVHTGTIEHGERIAEQIETGMIHINDQPVNDEAHMAFGGEKDSGLGRFGGEWVLDKFTTDKTVTIQKERRPYPFFE</sequence>
<dbReference type="EC" id="1.2.1.97" evidence="6"/>
<feature type="active site" evidence="8">
    <location>
        <position position="253"/>
    </location>
</feature>